<dbReference type="CDD" id="cd06581">
    <property type="entry name" value="TM_PBP1_LivM_like"/>
    <property type="match status" value="1"/>
</dbReference>
<dbReference type="InterPro" id="IPR043428">
    <property type="entry name" value="LivM-like"/>
</dbReference>
<evidence type="ECO:0000256" key="1">
    <source>
        <dbReference type="ARBA" id="ARBA00004651"/>
    </source>
</evidence>
<gene>
    <name evidence="7" type="ORF">ENV30_00465</name>
</gene>
<dbReference type="InterPro" id="IPR001851">
    <property type="entry name" value="ABC_transp_permease"/>
</dbReference>
<evidence type="ECO:0000313" key="7">
    <source>
        <dbReference type="EMBL" id="HGI29787.1"/>
    </source>
</evidence>
<name>A0A7V4DDL5_9BACT</name>
<feature type="transmembrane region" description="Helical" evidence="6">
    <location>
        <begin position="226"/>
        <end position="252"/>
    </location>
</feature>
<feature type="transmembrane region" description="Helical" evidence="6">
    <location>
        <begin position="32"/>
        <end position="51"/>
    </location>
</feature>
<feature type="transmembrane region" description="Helical" evidence="6">
    <location>
        <begin position="105"/>
        <end position="124"/>
    </location>
</feature>
<protein>
    <submittedName>
        <fullName evidence="7">Branched-chain amino acid ABC transporter permease</fullName>
    </submittedName>
</protein>
<feature type="transmembrane region" description="Helical" evidence="6">
    <location>
        <begin position="181"/>
        <end position="206"/>
    </location>
</feature>
<feature type="transmembrane region" description="Helical" evidence="6">
    <location>
        <begin position="264"/>
        <end position="291"/>
    </location>
</feature>
<dbReference type="EMBL" id="DTFV01000007">
    <property type="protein sequence ID" value="HGI29787.1"/>
    <property type="molecule type" value="Genomic_DNA"/>
</dbReference>
<comment type="subcellular location">
    <subcellularLocation>
        <location evidence="1">Cell membrane</location>
        <topology evidence="1">Multi-pass membrane protein</topology>
    </subcellularLocation>
</comment>
<accession>A0A7V4DDL5</accession>
<dbReference type="Pfam" id="PF02653">
    <property type="entry name" value="BPD_transp_2"/>
    <property type="match status" value="1"/>
</dbReference>
<keyword evidence="4 6" id="KW-1133">Transmembrane helix</keyword>
<proteinExistence type="predicted"/>
<dbReference type="PANTHER" id="PTHR30482">
    <property type="entry name" value="HIGH-AFFINITY BRANCHED-CHAIN AMINO ACID TRANSPORT SYSTEM PERMEASE"/>
    <property type="match status" value="1"/>
</dbReference>
<dbReference type="GO" id="GO:0005886">
    <property type="term" value="C:plasma membrane"/>
    <property type="evidence" value="ECO:0007669"/>
    <property type="project" value="UniProtKB-SubCell"/>
</dbReference>
<organism evidence="7">
    <name type="scientific">Candidatus Caldatribacterium californiense</name>
    <dbReference type="NCBI Taxonomy" id="1454726"/>
    <lineage>
        <taxon>Bacteria</taxon>
        <taxon>Pseudomonadati</taxon>
        <taxon>Atribacterota</taxon>
        <taxon>Atribacteria</taxon>
        <taxon>Atribacterales</taxon>
        <taxon>Candidatus Caldatribacteriaceae</taxon>
        <taxon>Candidatus Caldatribacterium</taxon>
    </lineage>
</organism>
<evidence type="ECO:0000256" key="4">
    <source>
        <dbReference type="ARBA" id="ARBA00022989"/>
    </source>
</evidence>
<reference evidence="7" key="1">
    <citation type="journal article" date="2020" name="mSystems">
        <title>Genome- and Community-Level Interaction Insights into Carbon Utilization and Element Cycling Functions of Hydrothermarchaeota in Hydrothermal Sediment.</title>
        <authorList>
            <person name="Zhou Z."/>
            <person name="Liu Y."/>
            <person name="Xu W."/>
            <person name="Pan J."/>
            <person name="Luo Z.H."/>
            <person name="Li M."/>
        </authorList>
    </citation>
    <scope>NUCLEOTIDE SEQUENCE [LARGE SCALE GENOMIC DNA]</scope>
    <source>
        <strain evidence="7">SpSt-747</strain>
    </source>
</reference>
<keyword evidence="5 6" id="KW-0472">Membrane</keyword>
<evidence type="ECO:0000256" key="3">
    <source>
        <dbReference type="ARBA" id="ARBA00022692"/>
    </source>
</evidence>
<keyword evidence="2" id="KW-1003">Cell membrane</keyword>
<feature type="transmembrane region" description="Helical" evidence="6">
    <location>
        <begin position="81"/>
        <end position="99"/>
    </location>
</feature>
<keyword evidence="3 6" id="KW-0812">Transmembrane</keyword>
<dbReference type="AlphaFoldDB" id="A0A7V4DDL5"/>
<dbReference type="PANTHER" id="PTHR30482:SF17">
    <property type="entry name" value="ABC TRANSPORTER ATP-BINDING PROTEIN"/>
    <property type="match status" value="1"/>
</dbReference>
<evidence type="ECO:0000256" key="6">
    <source>
        <dbReference type="SAM" id="Phobius"/>
    </source>
</evidence>
<feature type="transmembrane region" description="Helical" evidence="6">
    <location>
        <begin position="303"/>
        <end position="325"/>
    </location>
</feature>
<dbReference type="GO" id="GO:0015658">
    <property type="term" value="F:branched-chain amino acid transmembrane transporter activity"/>
    <property type="evidence" value="ECO:0007669"/>
    <property type="project" value="InterPro"/>
</dbReference>
<sequence>MGNVVKERGLVLEKTFVAVGKQLTQAGVGQKVLELILIGVVFLILVPFLGAHRATDFAIFCIIVLSFDLLYGYMGRLSFGHLLYVGVGAYTVGLALRYLTTNPLLAIVLGIVAACLAGMAVGAITVRIAGAAFALANLAFNRVGWFLVMSPLKDITGGENGLSIRNLSFWYVNFRNPTFRFWFVLASLLLVFLLLRVFTSSSYGVLLRSIKEDEKRVRFLGYNTQFYKWVTFVLAATVAGFGGALTALNYGYVNPNTLDVHANAGIVFACLLGGSGRLYGALLGGIIYMLITNLLPVYFQRWEFFLGVALLLIVFRFRGGIWGGLEALYSGLAARAKSGSSKEGMSR</sequence>
<comment type="caution">
    <text evidence="7">The sequence shown here is derived from an EMBL/GenBank/DDBJ whole genome shotgun (WGS) entry which is preliminary data.</text>
</comment>
<evidence type="ECO:0000256" key="5">
    <source>
        <dbReference type="ARBA" id="ARBA00023136"/>
    </source>
</evidence>
<evidence type="ECO:0000256" key="2">
    <source>
        <dbReference type="ARBA" id="ARBA00022475"/>
    </source>
</evidence>